<proteinExistence type="predicted"/>
<dbReference type="Gene3D" id="3.20.20.370">
    <property type="entry name" value="Glycoside hydrolase/deacetylase"/>
    <property type="match status" value="1"/>
</dbReference>
<name>A0A1L7AMH4_9PROT</name>
<dbReference type="Proteomes" id="UP000185494">
    <property type="component" value="Chromosome 2"/>
</dbReference>
<dbReference type="RefSeq" id="WP_075800698.1">
    <property type="nucleotide sequence ID" value="NZ_CP015584.1"/>
</dbReference>
<evidence type="ECO:0008006" key="3">
    <source>
        <dbReference type="Google" id="ProtNLM"/>
    </source>
</evidence>
<sequence length="253" mass="27060">MKIDINSDLGEGFGIYSAADDAGILALVSSANIACGFHAGDPVIMDRTVRLALERGADVGAHIGYADRQGFGRRPMSIDVRELEMMTLYQLGALRAIAEAAGHRLTHANFHGALGNLSFVDAEVAEVLLRAVRIFDRDLIFLGLPGTEAEKAAERHGLRVVRSFLADRAYDRQGLLVSRSVPGSVVKDPSRIHDRITRLLGDGTLETIDGGVLRMSVDSILVHSDTPGAVQLGETIRSAILAAGAQITPLSRL</sequence>
<dbReference type="NCBIfam" id="NF003814">
    <property type="entry name" value="PRK05406.1-3"/>
    <property type="match status" value="1"/>
</dbReference>
<dbReference type="KEGG" id="rgi:RGI145_22105"/>
<evidence type="ECO:0000313" key="1">
    <source>
        <dbReference type="EMBL" id="APT59987.1"/>
    </source>
</evidence>
<dbReference type="AlphaFoldDB" id="A0A1L7AMH4"/>
<dbReference type="CDD" id="cd10787">
    <property type="entry name" value="LamB_YcsF_like"/>
    <property type="match status" value="1"/>
</dbReference>
<dbReference type="STRING" id="257708.RGI145_22105"/>
<dbReference type="Pfam" id="PF03746">
    <property type="entry name" value="LamB_YcsF"/>
    <property type="match status" value="1"/>
</dbReference>
<dbReference type="SUPFAM" id="SSF88713">
    <property type="entry name" value="Glycoside hydrolase/deacetylase"/>
    <property type="match status" value="1"/>
</dbReference>
<dbReference type="EMBL" id="CP015584">
    <property type="protein sequence ID" value="APT59987.1"/>
    <property type="molecule type" value="Genomic_DNA"/>
</dbReference>
<reference evidence="1 2" key="1">
    <citation type="submission" date="2016-05" db="EMBL/GenBank/DDBJ databases">
        <title>Complete Genome and Methylome Analysis of Psychrotrophic Bacterial Isolates from Antarctic Lake Untersee.</title>
        <authorList>
            <person name="Fomenkov A."/>
            <person name="Akimov V.N."/>
            <person name="Vasilyeva L.V."/>
            <person name="Andersen D."/>
            <person name="Vincze T."/>
            <person name="Roberts R.J."/>
        </authorList>
    </citation>
    <scope>NUCLEOTIDE SEQUENCE [LARGE SCALE GENOMIC DNA]</scope>
    <source>
        <strain evidence="1 2">U14-5</strain>
    </source>
</reference>
<gene>
    <name evidence="1" type="ORF">RGI145_22105</name>
</gene>
<dbReference type="GO" id="GO:0005975">
    <property type="term" value="P:carbohydrate metabolic process"/>
    <property type="evidence" value="ECO:0007669"/>
    <property type="project" value="InterPro"/>
</dbReference>
<evidence type="ECO:0000313" key="2">
    <source>
        <dbReference type="Proteomes" id="UP000185494"/>
    </source>
</evidence>
<dbReference type="InterPro" id="IPR011330">
    <property type="entry name" value="Glyco_hydro/deAcase_b/a-brl"/>
</dbReference>
<dbReference type="PANTHER" id="PTHR30292:SF0">
    <property type="entry name" value="5-OXOPROLINASE SUBUNIT A"/>
    <property type="match status" value="1"/>
</dbReference>
<protein>
    <recommendedName>
        <fullName evidence="3">5-oxoprolinase (ATP-hydrolyzing) subunit A</fullName>
    </recommendedName>
</protein>
<dbReference type="PANTHER" id="PTHR30292">
    <property type="entry name" value="UNCHARACTERIZED PROTEIN YBGL-RELATED"/>
    <property type="match status" value="1"/>
</dbReference>
<accession>A0A1L7AMH4</accession>
<dbReference type="InterPro" id="IPR005501">
    <property type="entry name" value="LamB/YcsF/PxpA-like"/>
</dbReference>
<organism evidence="1 2">
    <name type="scientific">Roseomonas gilardii</name>
    <dbReference type="NCBI Taxonomy" id="257708"/>
    <lineage>
        <taxon>Bacteria</taxon>
        <taxon>Pseudomonadati</taxon>
        <taxon>Pseudomonadota</taxon>
        <taxon>Alphaproteobacteria</taxon>
        <taxon>Acetobacterales</taxon>
        <taxon>Roseomonadaceae</taxon>
        <taxon>Roseomonas</taxon>
    </lineage>
</organism>